<sequence>MDDGHHGSGGPVWARSSRRGGGGGLVGILVVLLALFGAVTLGLAIKERSVAEGGAVIDGWISSAWSTIRGASAEADEAAAEAAGEARVEASEAVASAGDAVEQGAERAAENLRG</sequence>
<evidence type="ECO:0000256" key="1">
    <source>
        <dbReference type="SAM" id="MobiDB-lite"/>
    </source>
</evidence>
<comment type="caution">
    <text evidence="3">The sequence shown here is derived from an EMBL/GenBank/DDBJ whole genome shotgun (WGS) entry which is preliminary data.</text>
</comment>
<feature type="transmembrane region" description="Helical" evidence="2">
    <location>
        <begin position="25"/>
        <end position="45"/>
    </location>
</feature>
<gene>
    <name evidence="3" type="ORF">Q0812_06335</name>
</gene>
<dbReference type="Proteomes" id="UP001169063">
    <property type="component" value="Unassembled WGS sequence"/>
</dbReference>
<organism evidence="3 4">
    <name type="scientific">Peiella sedimenti</name>
    <dbReference type="NCBI Taxonomy" id="3061083"/>
    <lineage>
        <taxon>Bacteria</taxon>
        <taxon>Pseudomonadati</taxon>
        <taxon>Pseudomonadota</taxon>
        <taxon>Alphaproteobacteria</taxon>
        <taxon>Caulobacterales</taxon>
        <taxon>Caulobacteraceae</taxon>
        <taxon>Peiella</taxon>
    </lineage>
</organism>
<feature type="region of interest" description="Disordered" evidence="1">
    <location>
        <begin position="1"/>
        <end position="21"/>
    </location>
</feature>
<proteinExistence type="predicted"/>
<keyword evidence="4" id="KW-1185">Reference proteome</keyword>
<evidence type="ECO:0000256" key="2">
    <source>
        <dbReference type="SAM" id="Phobius"/>
    </source>
</evidence>
<dbReference type="EMBL" id="JAUKTR010000002">
    <property type="protein sequence ID" value="MDO1559044.1"/>
    <property type="molecule type" value="Genomic_DNA"/>
</dbReference>
<keyword evidence="2" id="KW-0472">Membrane</keyword>
<feature type="compositionally biased region" description="Basic and acidic residues" evidence="1">
    <location>
        <begin position="104"/>
        <end position="114"/>
    </location>
</feature>
<feature type="region of interest" description="Disordered" evidence="1">
    <location>
        <begin position="94"/>
        <end position="114"/>
    </location>
</feature>
<evidence type="ECO:0000313" key="3">
    <source>
        <dbReference type="EMBL" id="MDO1559044.1"/>
    </source>
</evidence>
<keyword evidence="2" id="KW-0812">Transmembrane</keyword>
<evidence type="ECO:0000313" key="4">
    <source>
        <dbReference type="Proteomes" id="UP001169063"/>
    </source>
</evidence>
<reference evidence="3" key="1">
    <citation type="submission" date="2023-07" db="EMBL/GenBank/DDBJ databases">
        <title>Brevundimonas soil sp. nov., isolated from the soil of chemical plant.</title>
        <authorList>
            <person name="Wu N."/>
        </authorList>
    </citation>
    <scope>NUCLEOTIDE SEQUENCE</scope>
    <source>
        <strain evidence="3">XZ-24</strain>
    </source>
</reference>
<dbReference type="RefSeq" id="WP_302109471.1">
    <property type="nucleotide sequence ID" value="NZ_JAUKTR010000002.1"/>
</dbReference>
<name>A0ABT8SKK7_9CAUL</name>
<keyword evidence="2" id="KW-1133">Transmembrane helix</keyword>
<protein>
    <submittedName>
        <fullName evidence="3">Uncharacterized protein</fullName>
    </submittedName>
</protein>
<accession>A0ABT8SKK7</accession>